<dbReference type="EMBL" id="UZAJ01041292">
    <property type="protein sequence ID" value="VDP19269.1"/>
    <property type="molecule type" value="Genomic_DNA"/>
</dbReference>
<proteinExistence type="predicted"/>
<dbReference type="Proteomes" id="UP000267606">
    <property type="component" value="Unassembled WGS sequence"/>
</dbReference>
<keyword evidence="3" id="KW-1185">Reference proteome</keyword>
<gene>
    <name evidence="2" type="ORF">OFLC_LOCUS14859</name>
</gene>
<keyword evidence="1" id="KW-0812">Transmembrane</keyword>
<reference evidence="4" key="1">
    <citation type="submission" date="2016-06" db="UniProtKB">
        <authorList>
            <consortium name="WormBaseParasite"/>
        </authorList>
    </citation>
    <scope>IDENTIFICATION</scope>
</reference>
<accession>A0A183I547</accession>
<keyword evidence="1" id="KW-0472">Membrane</keyword>
<evidence type="ECO:0000313" key="4">
    <source>
        <dbReference type="WBParaSite" id="OFLC_0001487001-mRNA-1"/>
    </source>
</evidence>
<evidence type="ECO:0000313" key="3">
    <source>
        <dbReference type="Proteomes" id="UP000267606"/>
    </source>
</evidence>
<sequence length="126" mass="13687">MCGEHLVFYHLSIHSSPESCGGAPKHLNLLCHHPPPKASHKLSKHCCSSPLLIGHLSKAPTDRPIKTMNKYICSSFLPPISVSIFAFSFIHSINISAFLPLENVLITLETLSVNSLFSDIPAASLS</sequence>
<name>A0A183I547_9BILA</name>
<evidence type="ECO:0000256" key="1">
    <source>
        <dbReference type="SAM" id="Phobius"/>
    </source>
</evidence>
<protein>
    <submittedName>
        <fullName evidence="4">Ovule protein</fullName>
    </submittedName>
</protein>
<reference evidence="2 3" key="2">
    <citation type="submission" date="2018-11" db="EMBL/GenBank/DDBJ databases">
        <authorList>
            <consortium name="Pathogen Informatics"/>
        </authorList>
    </citation>
    <scope>NUCLEOTIDE SEQUENCE [LARGE SCALE GENOMIC DNA]</scope>
</reference>
<feature type="transmembrane region" description="Helical" evidence="1">
    <location>
        <begin position="76"/>
        <end position="99"/>
    </location>
</feature>
<keyword evidence="1" id="KW-1133">Transmembrane helix</keyword>
<dbReference type="WBParaSite" id="OFLC_0001487001-mRNA-1">
    <property type="protein sequence ID" value="OFLC_0001487001-mRNA-1"/>
    <property type="gene ID" value="OFLC_0001487001"/>
</dbReference>
<evidence type="ECO:0000313" key="2">
    <source>
        <dbReference type="EMBL" id="VDP19269.1"/>
    </source>
</evidence>
<organism evidence="4">
    <name type="scientific">Onchocerca flexuosa</name>
    <dbReference type="NCBI Taxonomy" id="387005"/>
    <lineage>
        <taxon>Eukaryota</taxon>
        <taxon>Metazoa</taxon>
        <taxon>Ecdysozoa</taxon>
        <taxon>Nematoda</taxon>
        <taxon>Chromadorea</taxon>
        <taxon>Rhabditida</taxon>
        <taxon>Spirurina</taxon>
        <taxon>Spiruromorpha</taxon>
        <taxon>Filarioidea</taxon>
        <taxon>Onchocercidae</taxon>
        <taxon>Onchocerca</taxon>
    </lineage>
</organism>
<dbReference type="AlphaFoldDB" id="A0A183I547"/>